<name>A0A6A6E3R7_9PEZI</name>
<feature type="compositionally biased region" description="Polar residues" evidence="1">
    <location>
        <begin position="29"/>
        <end position="38"/>
    </location>
</feature>
<dbReference type="AlphaFoldDB" id="A0A6A6E3R7"/>
<evidence type="ECO:0000256" key="1">
    <source>
        <dbReference type="SAM" id="MobiDB-lite"/>
    </source>
</evidence>
<accession>A0A6A6E3R7</accession>
<evidence type="ECO:0000313" key="2">
    <source>
        <dbReference type="EMBL" id="KAF2185158.1"/>
    </source>
</evidence>
<evidence type="ECO:0000313" key="3">
    <source>
        <dbReference type="Proteomes" id="UP000800200"/>
    </source>
</evidence>
<keyword evidence="3" id="KW-1185">Reference proteome</keyword>
<dbReference type="EMBL" id="ML994634">
    <property type="protein sequence ID" value="KAF2185158.1"/>
    <property type="molecule type" value="Genomic_DNA"/>
</dbReference>
<protein>
    <submittedName>
        <fullName evidence="2">Uncharacterized protein</fullName>
    </submittedName>
</protein>
<feature type="region of interest" description="Disordered" evidence="1">
    <location>
        <begin position="1"/>
        <end position="53"/>
    </location>
</feature>
<sequence>MARSLSRPCPRPHSRPYSSSPAQRKRQKITGSGESSVPTSPPCTTALVDKLFS</sequence>
<proteinExistence type="predicted"/>
<reference evidence="2" key="1">
    <citation type="journal article" date="2020" name="Stud. Mycol.">
        <title>101 Dothideomycetes genomes: a test case for predicting lifestyles and emergence of pathogens.</title>
        <authorList>
            <person name="Haridas S."/>
            <person name="Albert R."/>
            <person name="Binder M."/>
            <person name="Bloem J."/>
            <person name="Labutti K."/>
            <person name="Salamov A."/>
            <person name="Andreopoulos B."/>
            <person name="Baker S."/>
            <person name="Barry K."/>
            <person name="Bills G."/>
            <person name="Bluhm B."/>
            <person name="Cannon C."/>
            <person name="Castanera R."/>
            <person name="Culley D."/>
            <person name="Daum C."/>
            <person name="Ezra D."/>
            <person name="Gonzalez J."/>
            <person name="Henrissat B."/>
            <person name="Kuo A."/>
            <person name="Liang C."/>
            <person name="Lipzen A."/>
            <person name="Lutzoni F."/>
            <person name="Magnuson J."/>
            <person name="Mondo S."/>
            <person name="Nolan M."/>
            <person name="Ohm R."/>
            <person name="Pangilinan J."/>
            <person name="Park H.-J."/>
            <person name="Ramirez L."/>
            <person name="Alfaro M."/>
            <person name="Sun H."/>
            <person name="Tritt A."/>
            <person name="Yoshinaga Y."/>
            <person name="Zwiers L.-H."/>
            <person name="Turgeon B."/>
            <person name="Goodwin S."/>
            <person name="Spatafora J."/>
            <person name="Crous P."/>
            <person name="Grigoriev I."/>
        </authorList>
    </citation>
    <scope>NUCLEOTIDE SEQUENCE</scope>
    <source>
        <strain evidence="2">CBS 207.26</strain>
    </source>
</reference>
<organism evidence="2 3">
    <name type="scientific">Zopfia rhizophila CBS 207.26</name>
    <dbReference type="NCBI Taxonomy" id="1314779"/>
    <lineage>
        <taxon>Eukaryota</taxon>
        <taxon>Fungi</taxon>
        <taxon>Dikarya</taxon>
        <taxon>Ascomycota</taxon>
        <taxon>Pezizomycotina</taxon>
        <taxon>Dothideomycetes</taxon>
        <taxon>Dothideomycetes incertae sedis</taxon>
        <taxon>Zopfiaceae</taxon>
        <taxon>Zopfia</taxon>
    </lineage>
</organism>
<gene>
    <name evidence="2" type="ORF">K469DRAFT_707928</name>
</gene>
<dbReference type="Proteomes" id="UP000800200">
    <property type="component" value="Unassembled WGS sequence"/>
</dbReference>